<sequence>MKETLLFQFKNNTINYKQEIYAGITTFLSMAYIIAVNPAILSNTGMPIGALVTATCLVSAFSTILMGLYANTPLALSCGMGLNAFFAFSIVIGMNIPWQVALAAVFVEGILFIILSLTKIRESIINSIPMNLKYAISVGIGLFISFIGLVNSGVIIKNDVTLVGLGQFNNIKVCLTSIGLFSIIFLAHYKVKGSILWSIIITTAIAWGYALLYEESAHAAGIYLPDGFLRYESIDPIFNKLDFSYMMGDKMWSFVFIVLVLLFNDLFDTVGTMIGVAKEGNMLDEEGNIPNAGKILLVDAIATTAGAVLGVSTVTTYVESSTGIAEGGKTGFTSIVTGLLFLVSIFFAPLFVAVPSSATAPALIYVGFLMFKGIKNIDFANTIETIPSFLTLLLIPLSYSIGSGLSIGIASYVIVTIMYDLLMGEIPKISLLMMFLAFIFIIKLVFYH</sequence>
<comment type="similarity">
    <text evidence="2 8">Belongs to the nucleobase:cation symporter-2 (NCS2) (TC 2.A.40) family. Azg-like subfamily.</text>
</comment>
<feature type="transmembrane region" description="Helical" evidence="9">
    <location>
        <begin position="46"/>
        <end position="67"/>
    </location>
</feature>
<keyword evidence="4 8" id="KW-1003">Cell membrane</keyword>
<feature type="transmembrane region" description="Helical" evidence="9">
    <location>
        <begin position="74"/>
        <end position="94"/>
    </location>
</feature>
<feature type="transmembrane region" description="Helical" evidence="9">
    <location>
        <begin position="194"/>
        <end position="213"/>
    </location>
</feature>
<evidence type="ECO:0000256" key="7">
    <source>
        <dbReference type="ARBA" id="ARBA00023136"/>
    </source>
</evidence>
<feature type="transmembrane region" description="Helical" evidence="9">
    <location>
        <begin position="389"/>
        <end position="414"/>
    </location>
</feature>
<dbReference type="PANTHER" id="PTHR43337:SF1">
    <property type="entry name" value="XANTHINE_URACIL PERMEASE C887.17-RELATED"/>
    <property type="match status" value="1"/>
</dbReference>
<dbReference type="GO" id="GO:0005886">
    <property type="term" value="C:plasma membrane"/>
    <property type="evidence" value="ECO:0007669"/>
    <property type="project" value="UniProtKB-SubCell"/>
</dbReference>
<reference evidence="10 11" key="1">
    <citation type="journal article" date="2018" name="Infect. Genet. Evol.">
        <title>Genome-wide analysis of Borrelia turcica and 'Candidatus Borrelia tachyglossi' shows relapsing fever-like genomes with unique genomic links to Lyme disease Borrelia.</title>
        <authorList>
            <person name="Gofton A.W."/>
            <person name="Margos G."/>
            <person name="Fingerle V."/>
            <person name="Hepner S."/>
            <person name="Loh S.M."/>
            <person name="Ryan U."/>
            <person name="Irwin P."/>
            <person name="Oskam C.L."/>
        </authorList>
    </citation>
    <scope>NUCLEOTIDE SEQUENCE [LARGE SCALE GENOMIC DNA]</scope>
    <source>
        <strain evidence="10 11">IST7</strain>
        <plasmid evidence="10">lp129</plasmid>
    </source>
</reference>
<dbReference type="OrthoDB" id="9808458at2"/>
<keyword evidence="11" id="KW-1185">Reference proteome</keyword>
<protein>
    <submittedName>
        <fullName evidence="10">Guanine permease</fullName>
    </submittedName>
</protein>
<feature type="transmembrane region" description="Helical" evidence="9">
    <location>
        <begin position="100"/>
        <end position="120"/>
    </location>
</feature>
<feature type="transmembrane region" description="Helical" evidence="9">
    <location>
        <begin position="168"/>
        <end position="187"/>
    </location>
</feature>
<dbReference type="EMBL" id="CP028885">
    <property type="protein sequence ID" value="AYE36893.1"/>
    <property type="molecule type" value="Genomic_DNA"/>
</dbReference>
<keyword evidence="5 8" id="KW-0812">Transmembrane</keyword>
<dbReference type="PIRSF" id="PIRSF005353">
    <property type="entry name" value="PbuG"/>
    <property type="match status" value="1"/>
</dbReference>
<dbReference type="PANTHER" id="PTHR43337">
    <property type="entry name" value="XANTHINE/URACIL PERMEASE C887.17-RELATED"/>
    <property type="match status" value="1"/>
</dbReference>
<feature type="transmembrane region" description="Helical" evidence="9">
    <location>
        <begin position="426"/>
        <end position="446"/>
    </location>
</feature>
<organism evidence="10 11">
    <name type="scientific">Borrelia turcica IST7</name>
    <dbReference type="NCBI Taxonomy" id="1104446"/>
    <lineage>
        <taxon>Bacteria</taxon>
        <taxon>Pseudomonadati</taxon>
        <taxon>Spirochaetota</taxon>
        <taxon>Spirochaetia</taxon>
        <taxon>Spirochaetales</taxon>
        <taxon>Borreliaceae</taxon>
        <taxon>Borrelia</taxon>
    </lineage>
</organism>
<dbReference type="GO" id="GO:0005345">
    <property type="term" value="F:purine nucleobase transmembrane transporter activity"/>
    <property type="evidence" value="ECO:0007669"/>
    <property type="project" value="TreeGrafter"/>
</dbReference>
<feature type="transmembrane region" description="Helical" evidence="9">
    <location>
        <begin position="338"/>
        <end position="368"/>
    </location>
</feature>
<evidence type="ECO:0000256" key="2">
    <source>
        <dbReference type="ARBA" id="ARBA00005697"/>
    </source>
</evidence>
<dbReference type="KEGG" id="btur:DB313_05185"/>
<comment type="subcellular location">
    <subcellularLocation>
        <location evidence="1 8">Cell membrane</location>
        <topology evidence="1 8">Multi-pass membrane protein</topology>
    </subcellularLocation>
</comment>
<dbReference type="InterPro" id="IPR045018">
    <property type="entry name" value="Azg-like"/>
</dbReference>
<keyword evidence="7 8" id="KW-0472">Membrane</keyword>
<evidence type="ECO:0000256" key="5">
    <source>
        <dbReference type="ARBA" id="ARBA00022692"/>
    </source>
</evidence>
<evidence type="ECO:0000313" key="11">
    <source>
        <dbReference type="Proteomes" id="UP000275571"/>
    </source>
</evidence>
<evidence type="ECO:0000256" key="6">
    <source>
        <dbReference type="ARBA" id="ARBA00022989"/>
    </source>
</evidence>
<dbReference type="InterPro" id="IPR006043">
    <property type="entry name" value="NCS2"/>
</dbReference>
<evidence type="ECO:0000256" key="4">
    <source>
        <dbReference type="ARBA" id="ARBA00022475"/>
    </source>
</evidence>
<feature type="transmembrane region" description="Helical" evidence="9">
    <location>
        <begin position="132"/>
        <end position="156"/>
    </location>
</feature>
<name>A0A386PPL8_9SPIR</name>
<evidence type="ECO:0000256" key="9">
    <source>
        <dbReference type="SAM" id="Phobius"/>
    </source>
</evidence>
<dbReference type="Proteomes" id="UP000275571">
    <property type="component" value="Plasmid lp129"/>
</dbReference>
<dbReference type="InterPro" id="IPR026033">
    <property type="entry name" value="Azg-like_bact_archaea"/>
</dbReference>
<feature type="transmembrane region" description="Helical" evidence="9">
    <location>
        <begin position="251"/>
        <end position="274"/>
    </location>
</feature>
<dbReference type="Pfam" id="PF00860">
    <property type="entry name" value="Xan_ur_permease"/>
    <property type="match status" value="1"/>
</dbReference>
<dbReference type="AlphaFoldDB" id="A0A386PPL8"/>
<keyword evidence="10" id="KW-0614">Plasmid</keyword>
<gene>
    <name evidence="10" type="ORF">DB313_05185</name>
</gene>
<keyword evidence="6 8" id="KW-1133">Transmembrane helix</keyword>
<keyword evidence="3 8" id="KW-0813">Transport</keyword>
<proteinExistence type="inferred from homology"/>
<accession>A0A386PPL8</accession>
<evidence type="ECO:0000256" key="1">
    <source>
        <dbReference type="ARBA" id="ARBA00004651"/>
    </source>
</evidence>
<feature type="transmembrane region" description="Helical" evidence="9">
    <location>
        <begin position="295"/>
        <end position="318"/>
    </location>
</feature>
<evidence type="ECO:0000256" key="3">
    <source>
        <dbReference type="ARBA" id="ARBA00022448"/>
    </source>
</evidence>
<evidence type="ECO:0000313" key="10">
    <source>
        <dbReference type="EMBL" id="AYE36893.1"/>
    </source>
</evidence>
<evidence type="ECO:0000256" key="8">
    <source>
        <dbReference type="PIRNR" id="PIRNR005353"/>
    </source>
</evidence>
<feature type="transmembrane region" description="Helical" evidence="9">
    <location>
        <begin position="20"/>
        <end position="40"/>
    </location>
</feature>
<dbReference type="RefSeq" id="WP_120104813.1">
    <property type="nucleotide sequence ID" value="NZ_CP028885.1"/>
</dbReference>
<geneLocation type="plasmid" evidence="10 11">
    <name>lp129</name>
</geneLocation>